<dbReference type="CDD" id="cd01151">
    <property type="entry name" value="GCD"/>
    <property type="match status" value="1"/>
</dbReference>
<dbReference type="SUPFAM" id="SSF47203">
    <property type="entry name" value="Acyl-CoA dehydrogenase C-terminal domain-like"/>
    <property type="match status" value="1"/>
</dbReference>
<name>A0ABQ5YKW8_9NEIS</name>
<dbReference type="InterPro" id="IPR006091">
    <property type="entry name" value="Acyl-CoA_Oxase/DH_mid-dom"/>
</dbReference>
<dbReference type="InterPro" id="IPR009075">
    <property type="entry name" value="AcylCo_DH/oxidase_C"/>
</dbReference>
<dbReference type="PANTHER" id="PTHR42807:SF1">
    <property type="entry name" value="GLUTARYL-COA DEHYDROGENASE, MITOCHONDRIAL"/>
    <property type="match status" value="1"/>
</dbReference>
<comment type="pathway">
    <text evidence="8">Amino-acid metabolism; tryptophan metabolism.</text>
</comment>
<evidence type="ECO:0000259" key="12">
    <source>
        <dbReference type="Pfam" id="PF00441"/>
    </source>
</evidence>
<accession>A0ABQ5YKW8</accession>
<feature type="domain" description="Acyl-CoA dehydrogenase/oxidase C-terminal" evidence="12">
    <location>
        <begin position="243"/>
        <end position="383"/>
    </location>
</feature>
<organism evidence="15 16">
    <name type="scientific">Chitinimonas prasina</name>
    <dbReference type="NCBI Taxonomy" id="1434937"/>
    <lineage>
        <taxon>Bacteria</taxon>
        <taxon>Pseudomonadati</taxon>
        <taxon>Pseudomonadota</taxon>
        <taxon>Betaproteobacteria</taxon>
        <taxon>Neisseriales</taxon>
        <taxon>Chitinibacteraceae</taxon>
        <taxon>Chitinimonas</taxon>
    </lineage>
</organism>
<dbReference type="InterPro" id="IPR009100">
    <property type="entry name" value="AcylCoA_DH/oxidase_NM_dom_sf"/>
</dbReference>
<evidence type="ECO:0000256" key="3">
    <source>
        <dbReference type="ARBA" id="ARBA00022630"/>
    </source>
</evidence>
<evidence type="ECO:0000259" key="13">
    <source>
        <dbReference type="Pfam" id="PF02770"/>
    </source>
</evidence>
<dbReference type="Proteomes" id="UP001156706">
    <property type="component" value="Unassembled WGS sequence"/>
</dbReference>
<dbReference type="InterPro" id="IPR036250">
    <property type="entry name" value="AcylCo_DH-like_C"/>
</dbReference>
<protein>
    <recommendedName>
        <fullName evidence="9">glutaryl-CoA dehydrogenase (ETF)</fullName>
        <ecNumber evidence="9">1.3.8.6</ecNumber>
    </recommendedName>
</protein>
<keyword evidence="6 11" id="KW-0560">Oxidoreductase</keyword>
<dbReference type="PANTHER" id="PTHR42807">
    <property type="entry name" value="GLUTARYL-COA DEHYDROGENASE, MITOCHONDRIAL"/>
    <property type="match status" value="1"/>
</dbReference>
<dbReference type="Gene3D" id="1.20.140.10">
    <property type="entry name" value="Butyryl-CoA Dehydrogenase, subunit A, domain 3"/>
    <property type="match status" value="1"/>
</dbReference>
<dbReference type="PROSITE" id="PS00073">
    <property type="entry name" value="ACYL_COA_DH_2"/>
    <property type="match status" value="1"/>
</dbReference>
<comment type="pathway">
    <text evidence="7">Amino-acid metabolism; lysine degradation.</text>
</comment>
<evidence type="ECO:0000256" key="9">
    <source>
        <dbReference type="ARBA" id="ARBA00039033"/>
    </source>
</evidence>
<keyword evidence="4 11" id="KW-0274">FAD</keyword>
<dbReference type="Gene3D" id="1.10.540.10">
    <property type="entry name" value="Acyl-CoA dehydrogenase/oxidase, N-terminal domain"/>
    <property type="match status" value="1"/>
</dbReference>
<dbReference type="SUPFAM" id="SSF56645">
    <property type="entry name" value="Acyl-CoA dehydrogenase NM domain-like"/>
    <property type="match status" value="1"/>
</dbReference>
<dbReference type="Pfam" id="PF02771">
    <property type="entry name" value="Acyl-CoA_dh_N"/>
    <property type="match status" value="1"/>
</dbReference>
<dbReference type="InterPro" id="IPR037069">
    <property type="entry name" value="AcylCoA_DH/ox_N_sf"/>
</dbReference>
<reference evidence="16" key="1">
    <citation type="journal article" date="2019" name="Int. J. Syst. Evol. Microbiol.">
        <title>The Global Catalogue of Microorganisms (GCM) 10K type strain sequencing project: providing services to taxonomists for standard genome sequencing and annotation.</title>
        <authorList>
            <consortium name="The Broad Institute Genomics Platform"/>
            <consortium name="The Broad Institute Genome Sequencing Center for Infectious Disease"/>
            <person name="Wu L."/>
            <person name="Ma J."/>
        </authorList>
    </citation>
    <scope>NUCLEOTIDE SEQUENCE [LARGE SCALE GENOMIC DNA]</scope>
    <source>
        <strain evidence="16">NBRC 110044</strain>
    </source>
</reference>
<sequence>MAKPHFQWDDALLLDEQLTDDERMIRDAARDYCQGRLQPRVLEANRHERFDREIMTELGELGFLGSTIEGYGCAGVSHVAYGLVAREVERVDSGYRSAMSVQSSLVMYPIYAYGTEEQKQKYLPKLATGEWVGCFGLTEPNHGSDPGSMITRARSVDGGYSLSGAKMWITNSPIADVFVVWAKTDDGEIRGFVLEKGMKGLSAPKIEGKFSLRASITGEIVMDEVFVPEANLLPNVRGLKGPFGCLNKARYGIAWGAMGAAEFCWHAARQYTLDRKQFGRPLAATQLMQLKLANFQTEITLGLQAALRVGRLMDEGRAAPEMISLIKRNNCGKALEIARISRDMHGGNGISDEFHVIRHVMNLEAVNTYEGTHDVHALILGRAQTGIAAFGS</sequence>
<dbReference type="InterPro" id="IPR052033">
    <property type="entry name" value="Glutaryl-CoA_DH_mitochondrial"/>
</dbReference>
<dbReference type="InterPro" id="IPR046373">
    <property type="entry name" value="Acyl-CoA_Oxase/DH_mid-dom_sf"/>
</dbReference>
<comment type="catalytic activity">
    <reaction evidence="10">
        <text>glutaryl-CoA + oxidized [electron-transfer flavoprotein] + 2 H(+) = (2E)-butenoyl-CoA + reduced [electron-transfer flavoprotein] + CO2</text>
        <dbReference type="Rhea" id="RHEA:13389"/>
        <dbReference type="Rhea" id="RHEA-COMP:10685"/>
        <dbReference type="Rhea" id="RHEA-COMP:10686"/>
        <dbReference type="ChEBI" id="CHEBI:15378"/>
        <dbReference type="ChEBI" id="CHEBI:16526"/>
        <dbReference type="ChEBI" id="CHEBI:57332"/>
        <dbReference type="ChEBI" id="CHEBI:57378"/>
        <dbReference type="ChEBI" id="CHEBI:57692"/>
        <dbReference type="ChEBI" id="CHEBI:58307"/>
        <dbReference type="EC" id="1.3.8.6"/>
    </reaction>
</comment>
<comment type="caution">
    <text evidence="15">The sequence shown here is derived from an EMBL/GenBank/DDBJ whole genome shotgun (WGS) entry which is preliminary data.</text>
</comment>
<dbReference type="InterPro" id="IPR013786">
    <property type="entry name" value="AcylCoA_DH/ox_N"/>
</dbReference>
<evidence type="ECO:0000256" key="5">
    <source>
        <dbReference type="ARBA" id="ARBA00022946"/>
    </source>
</evidence>
<dbReference type="RefSeq" id="WP_284198313.1">
    <property type="nucleotide sequence ID" value="NZ_BSOG01000007.1"/>
</dbReference>
<evidence type="ECO:0000256" key="8">
    <source>
        <dbReference type="ARBA" id="ARBA00037927"/>
    </source>
</evidence>
<dbReference type="Pfam" id="PF02770">
    <property type="entry name" value="Acyl-CoA_dh_M"/>
    <property type="match status" value="1"/>
</dbReference>
<comment type="similarity">
    <text evidence="2 11">Belongs to the acyl-CoA dehydrogenase family.</text>
</comment>
<evidence type="ECO:0000259" key="14">
    <source>
        <dbReference type="Pfam" id="PF02771"/>
    </source>
</evidence>
<keyword evidence="16" id="KW-1185">Reference proteome</keyword>
<evidence type="ECO:0000256" key="10">
    <source>
        <dbReference type="ARBA" id="ARBA00049493"/>
    </source>
</evidence>
<evidence type="ECO:0000256" key="2">
    <source>
        <dbReference type="ARBA" id="ARBA00009347"/>
    </source>
</evidence>
<proteinExistence type="inferred from homology"/>
<feature type="domain" description="Acyl-CoA dehydrogenase/oxidase N-terminal" evidence="14">
    <location>
        <begin position="19"/>
        <end position="130"/>
    </location>
</feature>
<evidence type="ECO:0000313" key="15">
    <source>
        <dbReference type="EMBL" id="GLR15249.1"/>
    </source>
</evidence>
<evidence type="ECO:0000256" key="6">
    <source>
        <dbReference type="ARBA" id="ARBA00023002"/>
    </source>
</evidence>
<evidence type="ECO:0000313" key="16">
    <source>
        <dbReference type="Proteomes" id="UP001156706"/>
    </source>
</evidence>
<evidence type="ECO:0000256" key="1">
    <source>
        <dbReference type="ARBA" id="ARBA00001974"/>
    </source>
</evidence>
<dbReference type="Pfam" id="PF00441">
    <property type="entry name" value="Acyl-CoA_dh_1"/>
    <property type="match status" value="1"/>
</dbReference>
<dbReference type="Gene3D" id="2.40.110.10">
    <property type="entry name" value="Butyryl-CoA Dehydrogenase, subunit A, domain 2"/>
    <property type="match status" value="1"/>
</dbReference>
<dbReference type="EC" id="1.3.8.6" evidence="9"/>
<evidence type="ECO:0000256" key="7">
    <source>
        <dbReference type="ARBA" id="ARBA00037899"/>
    </source>
</evidence>
<evidence type="ECO:0000256" key="11">
    <source>
        <dbReference type="RuleBase" id="RU362125"/>
    </source>
</evidence>
<comment type="cofactor">
    <cofactor evidence="1 11">
        <name>FAD</name>
        <dbReference type="ChEBI" id="CHEBI:57692"/>
    </cofactor>
</comment>
<feature type="domain" description="Acyl-CoA oxidase/dehydrogenase middle" evidence="13">
    <location>
        <begin position="134"/>
        <end position="225"/>
    </location>
</feature>
<keyword evidence="3 11" id="KW-0285">Flavoprotein</keyword>
<dbReference type="InterPro" id="IPR006089">
    <property type="entry name" value="Acyl-CoA_DH_CS"/>
</dbReference>
<dbReference type="EMBL" id="BSOG01000007">
    <property type="protein sequence ID" value="GLR15249.1"/>
    <property type="molecule type" value="Genomic_DNA"/>
</dbReference>
<gene>
    <name evidence="15" type="ORF">GCM10007907_40390</name>
</gene>
<evidence type="ECO:0000256" key="4">
    <source>
        <dbReference type="ARBA" id="ARBA00022827"/>
    </source>
</evidence>
<keyword evidence="5" id="KW-0809">Transit peptide</keyword>